<comment type="similarity">
    <text evidence="1 5">Belongs to the DNA mismatch repair MutL/HexB family.</text>
</comment>
<dbReference type="SMART" id="SM00853">
    <property type="entry name" value="MutL_C"/>
    <property type="match status" value="1"/>
</dbReference>
<dbReference type="InterPro" id="IPR042120">
    <property type="entry name" value="MutL_C_dimsub"/>
</dbReference>
<dbReference type="InterPro" id="IPR038973">
    <property type="entry name" value="MutL/Mlh/Pms-like"/>
</dbReference>
<dbReference type="Gene3D" id="3.30.1370.100">
    <property type="entry name" value="MutL, C-terminal domain, regulatory subdomain"/>
    <property type="match status" value="1"/>
</dbReference>
<evidence type="ECO:0000259" key="7">
    <source>
        <dbReference type="SMART" id="SM01340"/>
    </source>
</evidence>
<name>A0A1H4A8N6_9RHOB</name>
<proteinExistence type="inferred from homology"/>
<dbReference type="Pfam" id="PF08676">
    <property type="entry name" value="MutL_C"/>
    <property type="match status" value="1"/>
</dbReference>
<dbReference type="SMART" id="SM01340">
    <property type="entry name" value="DNA_mis_repair"/>
    <property type="match status" value="1"/>
</dbReference>
<dbReference type="GO" id="GO:0006298">
    <property type="term" value="P:mismatch repair"/>
    <property type="evidence" value="ECO:0007669"/>
    <property type="project" value="UniProtKB-UniRule"/>
</dbReference>
<dbReference type="HAMAP" id="MF_00149">
    <property type="entry name" value="DNA_mis_repair"/>
    <property type="match status" value="1"/>
</dbReference>
<dbReference type="Pfam" id="PF13589">
    <property type="entry name" value="HATPase_c_3"/>
    <property type="match status" value="1"/>
</dbReference>
<dbReference type="PANTHER" id="PTHR10073">
    <property type="entry name" value="DNA MISMATCH REPAIR PROTEIN MLH, PMS, MUTL"/>
    <property type="match status" value="1"/>
</dbReference>
<evidence type="ECO:0000313" key="8">
    <source>
        <dbReference type="EMBL" id="SEA32061.1"/>
    </source>
</evidence>
<dbReference type="GO" id="GO:0005524">
    <property type="term" value="F:ATP binding"/>
    <property type="evidence" value="ECO:0007669"/>
    <property type="project" value="InterPro"/>
</dbReference>
<dbReference type="NCBIfam" id="NF000953">
    <property type="entry name" value="PRK00095.2-4"/>
    <property type="match status" value="1"/>
</dbReference>
<dbReference type="FunFam" id="3.30.565.10:FF:000003">
    <property type="entry name" value="DNA mismatch repair endonuclease MutL"/>
    <property type="match status" value="1"/>
</dbReference>
<dbReference type="Gene3D" id="3.30.230.10">
    <property type="match status" value="1"/>
</dbReference>
<reference evidence="8 9" key="1">
    <citation type="submission" date="2016-10" db="EMBL/GenBank/DDBJ databases">
        <authorList>
            <person name="de Groot N.N."/>
        </authorList>
    </citation>
    <scope>NUCLEOTIDE SEQUENCE [LARGE SCALE GENOMIC DNA]</scope>
    <source>
        <strain evidence="8 9">DSM 15345</strain>
    </source>
</reference>
<sequence length="637" mass="66412">MTAHDRNISAPRIRRLSEAVANRIAAGEVIERPAAAVKELVENALDAGAANIAIDIAGGGARLIRVSDDGAGMTAAELPLALERHATSKIDGSDLLAIASYGFRGEALPSIAAVARLSLVSRAAGAAEAWGIEAEAGRLGAAKPAARAAGTEVCVRDLFFATPARLKFLRSERAERAEIVEAVKRLAVAAPTVGFVLREVEDGARILFDAPAEHVGPDTGDLFDARLKRLRRVLGPAFAEDAARVCAEREGLRLQGWCGLPTHARAGAVAQHLLVNGRPVRDRLMVGALQAAYADLLPSGRRPVAALYFSCEPARVDVNVHPAKTEVRFREPGVARGLMVGAVRAALAEAGCRPARALSDAALGRVQAPAPGGAARVSAGLWPARGGWSGHVSQGLAEAADAFQRPAQHLDGHPAAESAAGWGARPVEAAHSDGARGEGEAAETPGPLGVAVAQIHDAYIVTQTADGMALVDMHAAHERLVYERLKRSLDAGGAAAQALLIPEIAELGREDAENLLARADEFSRLGLVLEPFGAGAVAVRATPAALGPCDGAALARDLADEIADMDRADGLRARLDSVLSRMACHGSVRSERRLSGPEMDALLRAMEAEPLSGQCNHGRPTVVALSLADIETLFGRR</sequence>
<feature type="domain" description="DNA mismatch repair protein S5" evidence="7">
    <location>
        <begin position="230"/>
        <end position="348"/>
    </location>
</feature>
<feature type="domain" description="MutL C-terminal dimerisation" evidence="6">
    <location>
        <begin position="451"/>
        <end position="594"/>
    </location>
</feature>
<dbReference type="GO" id="GO:0030983">
    <property type="term" value="F:mismatched DNA binding"/>
    <property type="evidence" value="ECO:0007669"/>
    <property type="project" value="InterPro"/>
</dbReference>
<dbReference type="InterPro" id="IPR014721">
    <property type="entry name" value="Ribsml_uS5_D2-typ_fold_subgr"/>
</dbReference>
<dbReference type="InterPro" id="IPR014790">
    <property type="entry name" value="MutL_C"/>
</dbReference>
<dbReference type="Pfam" id="PF01119">
    <property type="entry name" value="DNA_mis_repair"/>
    <property type="match status" value="1"/>
</dbReference>
<dbReference type="Proteomes" id="UP000198703">
    <property type="component" value="Unassembled WGS sequence"/>
</dbReference>
<dbReference type="EMBL" id="FNQM01000004">
    <property type="protein sequence ID" value="SEA32061.1"/>
    <property type="molecule type" value="Genomic_DNA"/>
</dbReference>
<dbReference type="OrthoDB" id="9763467at2"/>
<dbReference type="InterPro" id="IPR002099">
    <property type="entry name" value="MutL/Mlh/PMS"/>
</dbReference>
<evidence type="ECO:0000256" key="4">
    <source>
        <dbReference type="ARBA" id="ARBA00023204"/>
    </source>
</evidence>
<dbReference type="GO" id="GO:0032300">
    <property type="term" value="C:mismatch repair complex"/>
    <property type="evidence" value="ECO:0007669"/>
    <property type="project" value="InterPro"/>
</dbReference>
<dbReference type="InterPro" id="IPR020667">
    <property type="entry name" value="DNA_mismatch_repair_MutL"/>
</dbReference>
<evidence type="ECO:0000256" key="1">
    <source>
        <dbReference type="ARBA" id="ARBA00006082"/>
    </source>
</evidence>
<dbReference type="Gene3D" id="3.30.1540.20">
    <property type="entry name" value="MutL, C-terminal domain, dimerisation subdomain"/>
    <property type="match status" value="1"/>
</dbReference>
<dbReference type="SUPFAM" id="SSF55874">
    <property type="entry name" value="ATPase domain of HSP90 chaperone/DNA topoisomerase II/histidine kinase"/>
    <property type="match status" value="1"/>
</dbReference>
<organism evidence="8 9">
    <name type="scientific">Rubrimonas cliftonensis</name>
    <dbReference type="NCBI Taxonomy" id="89524"/>
    <lineage>
        <taxon>Bacteria</taxon>
        <taxon>Pseudomonadati</taxon>
        <taxon>Pseudomonadota</taxon>
        <taxon>Alphaproteobacteria</taxon>
        <taxon>Rhodobacterales</taxon>
        <taxon>Paracoccaceae</taxon>
        <taxon>Rubrimonas</taxon>
    </lineage>
</organism>
<dbReference type="AlphaFoldDB" id="A0A1H4A8N6"/>
<dbReference type="InterPro" id="IPR014762">
    <property type="entry name" value="DNA_mismatch_repair_CS"/>
</dbReference>
<dbReference type="GO" id="GO:0140664">
    <property type="term" value="F:ATP-dependent DNA damage sensor activity"/>
    <property type="evidence" value="ECO:0007669"/>
    <property type="project" value="InterPro"/>
</dbReference>
<dbReference type="RefSeq" id="WP_093251939.1">
    <property type="nucleotide sequence ID" value="NZ_FNQM01000004.1"/>
</dbReference>
<keyword evidence="4 5" id="KW-0234">DNA repair</keyword>
<accession>A0A1H4A8N6</accession>
<evidence type="ECO:0000256" key="3">
    <source>
        <dbReference type="ARBA" id="ARBA00022763"/>
    </source>
</evidence>
<dbReference type="InterPro" id="IPR020568">
    <property type="entry name" value="Ribosomal_Su5_D2-typ_SF"/>
</dbReference>
<protein>
    <recommendedName>
        <fullName evidence="2 5">DNA mismatch repair protein MutL</fullName>
    </recommendedName>
</protein>
<dbReference type="InterPro" id="IPR036890">
    <property type="entry name" value="HATPase_C_sf"/>
</dbReference>
<evidence type="ECO:0000313" key="9">
    <source>
        <dbReference type="Proteomes" id="UP000198703"/>
    </source>
</evidence>
<keyword evidence="9" id="KW-1185">Reference proteome</keyword>
<dbReference type="NCBIfam" id="TIGR00585">
    <property type="entry name" value="mutl"/>
    <property type="match status" value="1"/>
</dbReference>
<dbReference type="SUPFAM" id="SSF118116">
    <property type="entry name" value="DNA mismatch repair protein MutL"/>
    <property type="match status" value="1"/>
</dbReference>
<evidence type="ECO:0000256" key="2">
    <source>
        <dbReference type="ARBA" id="ARBA00021975"/>
    </source>
</evidence>
<dbReference type="InterPro" id="IPR037198">
    <property type="entry name" value="MutL_C_sf"/>
</dbReference>
<evidence type="ECO:0000256" key="5">
    <source>
        <dbReference type="HAMAP-Rule" id="MF_00149"/>
    </source>
</evidence>
<evidence type="ECO:0000259" key="6">
    <source>
        <dbReference type="SMART" id="SM00853"/>
    </source>
</evidence>
<gene>
    <name evidence="5" type="primary">mutL</name>
    <name evidence="8" type="ORF">SAMN05444370_104108</name>
</gene>
<dbReference type="SUPFAM" id="SSF54211">
    <property type="entry name" value="Ribosomal protein S5 domain 2-like"/>
    <property type="match status" value="1"/>
</dbReference>
<keyword evidence="3 5" id="KW-0227">DNA damage</keyword>
<dbReference type="PANTHER" id="PTHR10073:SF12">
    <property type="entry name" value="DNA MISMATCH REPAIR PROTEIN MLH1"/>
    <property type="match status" value="1"/>
</dbReference>
<dbReference type="Gene3D" id="3.30.565.10">
    <property type="entry name" value="Histidine kinase-like ATPase, C-terminal domain"/>
    <property type="match status" value="1"/>
</dbReference>
<comment type="function">
    <text evidence="5">This protein is involved in the repair of mismatches in DNA. It is required for dam-dependent methyl-directed DNA mismatch repair. May act as a 'molecular matchmaker', a protein that promotes the formation of a stable complex between two or more DNA-binding proteins in an ATP-dependent manner without itself being part of a final effector complex.</text>
</comment>
<dbReference type="InterPro" id="IPR013507">
    <property type="entry name" value="DNA_mismatch_S5_2-like"/>
</dbReference>
<dbReference type="InterPro" id="IPR042121">
    <property type="entry name" value="MutL_C_regsub"/>
</dbReference>
<dbReference type="PROSITE" id="PS00058">
    <property type="entry name" value="DNA_MISMATCH_REPAIR_1"/>
    <property type="match status" value="1"/>
</dbReference>
<dbReference type="CDD" id="cd16926">
    <property type="entry name" value="HATPase_MutL-MLH-PMS-like"/>
    <property type="match status" value="1"/>
</dbReference>
<dbReference type="GO" id="GO:0016887">
    <property type="term" value="F:ATP hydrolysis activity"/>
    <property type="evidence" value="ECO:0007669"/>
    <property type="project" value="InterPro"/>
</dbReference>
<dbReference type="STRING" id="89524.SAMN05444370_104108"/>